<proteinExistence type="predicted"/>
<sequence>MFSHIQIGIHDLPRMTAFYNAVLSELGMIRMADEEDGGPEGAGWQYPGQRWPQFWVQFPFNGQPASAGNGTQVSFAAPSQAAVDAAWRQALLQGGSDEGAPGLRAQYAPDYYGAYCRDPEGNKLCFVCAEGLPLAHHQ</sequence>
<dbReference type="InterPro" id="IPR004360">
    <property type="entry name" value="Glyas_Fos-R_dOase_dom"/>
</dbReference>
<dbReference type="RefSeq" id="WP_188864390.1">
    <property type="nucleotide sequence ID" value="NZ_BMNW01000001.1"/>
</dbReference>
<dbReference type="SUPFAM" id="SSF54593">
    <property type="entry name" value="Glyoxalase/Bleomycin resistance protein/Dihydroxybiphenyl dioxygenase"/>
    <property type="match status" value="1"/>
</dbReference>
<dbReference type="EMBL" id="BMNW01000001">
    <property type="protein sequence ID" value="GGL96247.1"/>
    <property type="molecule type" value="Genomic_DNA"/>
</dbReference>
<dbReference type="PROSITE" id="PS51819">
    <property type="entry name" value="VOC"/>
    <property type="match status" value="1"/>
</dbReference>
<comment type="caution">
    <text evidence="2">The sequence shown here is derived from an EMBL/GenBank/DDBJ whole genome shotgun (WGS) entry which is preliminary data.</text>
</comment>
<dbReference type="InterPro" id="IPR029068">
    <property type="entry name" value="Glyas_Bleomycin-R_OHBP_Dase"/>
</dbReference>
<gene>
    <name evidence="2" type="ORF">GCM10009425_04030</name>
</gene>
<dbReference type="Gene3D" id="3.10.180.10">
    <property type="entry name" value="2,3-Dihydroxybiphenyl 1,2-Dioxygenase, domain 1"/>
    <property type="match status" value="1"/>
</dbReference>
<dbReference type="Proteomes" id="UP000616499">
    <property type="component" value="Unassembled WGS sequence"/>
</dbReference>
<dbReference type="PANTHER" id="PTHR35006:SF1">
    <property type="entry name" value="BLL2941 PROTEIN"/>
    <property type="match status" value="1"/>
</dbReference>
<evidence type="ECO:0000313" key="3">
    <source>
        <dbReference type="Proteomes" id="UP000616499"/>
    </source>
</evidence>
<feature type="domain" description="VOC" evidence="1">
    <location>
        <begin position="1"/>
        <end position="129"/>
    </location>
</feature>
<name>A0ABQ2GHV4_9PSED</name>
<protein>
    <submittedName>
        <fullName evidence="2">Lactoylglutathione lyase</fullName>
    </submittedName>
</protein>
<dbReference type="InterPro" id="IPR037523">
    <property type="entry name" value="VOC_core"/>
</dbReference>
<dbReference type="Pfam" id="PF00903">
    <property type="entry name" value="Glyoxalase"/>
    <property type="match status" value="1"/>
</dbReference>
<organism evidence="2 3">
    <name type="scientific">Pseudomonas asuensis</name>
    <dbReference type="NCBI Taxonomy" id="1825787"/>
    <lineage>
        <taxon>Bacteria</taxon>
        <taxon>Pseudomonadati</taxon>
        <taxon>Pseudomonadota</taxon>
        <taxon>Gammaproteobacteria</taxon>
        <taxon>Pseudomonadales</taxon>
        <taxon>Pseudomonadaceae</taxon>
        <taxon>Pseudomonas</taxon>
    </lineage>
</organism>
<evidence type="ECO:0000259" key="1">
    <source>
        <dbReference type="PROSITE" id="PS51819"/>
    </source>
</evidence>
<keyword evidence="3" id="KW-1185">Reference proteome</keyword>
<dbReference type="GO" id="GO:0016829">
    <property type="term" value="F:lyase activity"/>
    <property type="evidence" value="ECO:0007669"/>
    <property type="project" value="UniProtKB-KW"/>
</dbReference>
<dbReference type="CDD" id="cd07262">
    <property type="entry name" value="VOC_like"/>
    <property type="match status" value="1"/>
</dbReference>
<evidence type="ECO:0000313" key="2">
    <source>
        <dbReference type="EMBL" id="GGL96247.1"/>
    </source>
</evidence>
<accession>A0ABQ2GHV4</accession>
<keyword evidence="2" id="KW-0456">Lyase</keyword>
<dbReference type="PANTHER" id="PTHR35006">
    <property type="entry name" value="GLYOXALASE FAMILY PROTEIN (AFU_ORTHOLOGUE AFUA_5G14830)"/>
    <property type="match status" value="1"/>
</dbReference>
<reference evidence="3" key="1">
    <citation type="journal article" date="2019" name="Int. J. Syst. Evol. Microbiol.">
        <title>The Global Catalogue of Microorganisms (GCM) 10K type strain sequencing project: providing services to taxonomists for standard genome sequencing and annotation.</title>
        <authorList>
            <consortium name="The Broad Institute Genomics Platform"/>
            <consortium name="The Broad Institute Genome Sequencing Center for Infectious Disease"/>
            <person name="Wu L."/>
            <person name="Ma J."/>
        </authorList>
    </citation>
    <scope>NUCLEOTIDE SEQUENCE [LARGE SCALE GENOMIC DNA]</scope>
    <source>
        <strain evidence="3">JCM 13501</strain>
    </source>
</reference>